<name>A0A1I5W9C1_9BACT</name>
<dbReference type="EMBL" id="FOXQ01000006">
    <property type="protein sequence ID" value="SFQ15846.1"/>
    <property type="molecule type" value="Genomic_DNA"/>
</dbReference>
<proteinExistence type="predicted"/>
<sequence length="64" mass="7149">MIRFFKYKQLILSMAVLVALIVSFAFPADGFARSFLLGLSAGISFIILGMRIGSMRAKKKQYSK</sequence>
<organism evidence="2 3">
    <name type="scientific">Parafilimonas terrae</name>
    <dbReference type="NCBI Taxonomy" id="1465490"/>
    <lineage>
        <taxon>Bacteria</taxon>
        <taxon>Pseudomonadati</taxon>
        <taxon>Bacteroidota</taxon>
        <taxon>Chitinophagia</taxon>
        <taxon>Chitinophagales</taxon>
        <taxon>Chitinophagaceae</taxon>
        <taxon>Parafilimonas</taxon>
    </lineage>
</organism>
<dbReference type="Proteomes" id="UP000199031">
    <property type="component" value="Unassembled WGS sequence"/>
</dbReference>
<evidence type="ECO:0000313" key="3">
    <source>
        <dbReference type="Proteomes" id="UP000199031"/>
    </source>
</evidence>
<dbReference type="RefSeq" id="WP_143075824.1">
    <property type="nucleotide sequence ID" value="NZ_FOXQ01000006.1"/>
</dbReference>
<evidence type="ECO:0000313" key="2">
    <source>
        <dbReference type="EMBL" id="SFQ15846.1"/>
    </source>
</evidence>
<keyword evidence="1" id="KW-0472">Membrane</keyword>
<protein>
    <submittedName>
        <fullName evidence="2">Uncharacterized protein</fullName>
    </submittedName>
</protein>
<dbReference type="AlphaFoldDB" id="A0A1I5W9C1"/>
<reference evidence="2 3" key="1">
    <citation type="submission" date="2016-10" db="EMBL/GenBank/DDBJ databases">
        <authorList>
            <person name="de Groot N.N."/>
        </authorList>
    </citation>
    <scope>NUCLEOTIDE SEQUENCE [LARGE SCALE GENOMIC DNA]</scope>
    <source>
        <strain evidence="2 3">DSM 28286</strain>
    </source>
</reference>
<accession>A0A1I5W9C1</accession>
<feature type="transmembrane region" description="Helical" evidence="1">
    <location>
        <begin position="35"/>
        <end position="54"/>
    </location>
</feature>
<dbReference type="STRING" id="1465490.SAMN05444277_10620"/>
<evidence type="ECO:0000256" key="1">
    <source>
        <dbReference type="SAM" id="Phobius"/>
    </source>
</evidence>
<keyword evidence="3" id="KW-1185">Reference proteome</keyword>
<keyword evidence="1" id="KW-0812">Transmembrane</keyword>
<keyword evidence="1" id="KW-1133">Transmembrane helix</keyword>
<gene>
    <name evidence="2" type="ORF">SAMN05444277_10620</name>
</gene>